<evidence type="ECO:0000256" key="1">
    <source>
        <dbReference type="ARBA" id="ARBA00022679"/>
    </source>
</evidence>
<feature type="domain" description="N-acetyltransferase" evidence="3">
    <location>
        <begin position="19"/>
        <end position="178"/>
    </location>
</feature>
<dbReference type="CDD" id="cd04301">
    <property type="entry name" value="NAT_SF"/>
    <property type="match status" value="1"/>
</dbReference>
<dbReference type="PROSITE" id="PS51186">
    <property type="entry name" value="GNAT"/>
    <property type="match status" value="1"/>
</dbReference>
<evidence type="ECO:0000313" key="4">
    <source>
        <dbReference type="EMBL" id="GAA4668459.1"/>
    </source>
</evidence>
<dbReference type="Gene3D" id="3.40.630.30">
    <property type="match status" value="1"/>
</dbReference>
<keyword evidence="1" id="KW-0808">Transferase</keyword>
<dbReference type="InterPro" id="IPR016181">
    <property type="entry name" value="Acyl_CoA_acyltransferase"/>
</dbReference>
<protein>
    <submittedName>
        <fullName evidence="4">GNAT family N-acetyltransferase</fullName>
    </submittedName>
</protein>
<evidence type="ECO:0000313" key="5">
    <source>
        <dbReference type="Proteomes" id="UP001500192"/>
    </source>
</evidence>
<dbReference type="InterPro" id="IPR050832">
    <property type="entry name" value="Bact_Acetyltransf"/>
</dbReference>
<evidence type="ECO:0000256" key="2">
    <source>
        <dbReference type="ARBA" id="ARBA00023315"/>
    </source>
</evidence>
<organism evidence="4 5">
    <name type="scientific">Amycolatopsis dongchuanensis</name>
    <dbReference type="NCBI Taxonomy" id="1070866"/>
    <lineage>
        <taxon>Bacteria</taxon>
        <taxon>Bacillati</taxon>
        <taxon>Actinomycetota</taxon>
        <taxon>Actinomycetes</taxon>
        <taxon>Pseudonocardiales</taxon>
        <taxon>Pseudonocardiaceae</taxon>
        <taxon>Amycolatopsis</taxon>
    </lineage>
</organism>
<dbReference type="InterPro" id="IPR000182">
    <property type="entry name" value="GNAT_dom"/>
</dbReference>
<reference evidence="5" key="1">
    <citation type="journal article" date="2019" name="Int. J. Syst. Evol. Microbiol.">
        <title>The Global Catalogue of Microorganisms (GCM) 10K type strain sequencing project: providing services to taxonomists for standard genome sequencing and annotation.</title>
        <authorList>
            <consortium name="The Broad Institute Genomics Platform"/>
            <consortium name="The Broad Institute Genome Sequencing Center for Infectious Disease"/>
            <person name="Wu L."/>
            <person name="Ma J."/>
        </authorList>
    </citation>
    <scope>NUCLEOTIDE SEQUENCE [LARGE SCALE GENOMIC DNA]</scope>
    <source>
        <strain evidence="5">JCM 18054</strain>
    </source>
</reference>
<proteinExistence type="predicted"/>
<comment type="caution">
    <text evidence="4">The sequence shown here is derived from an EMBL/GenBank/DDBJ whole genome shotgun (WGS) entry which is preliminary data.</text>
</comment>
<dbReference type="SUPFAM" id="SSF55729">
    <property type="entry name" value="Acyl-CoA N-acyltransferases (Nat)"/>
    <property type="match status" value="1"/>
</dbReference>
<dbReference type="PANTHER" id="PTHR43877">
    <property type="entry name" value="AMINOALKYLPHOSPHONATE N-ACETYLTRANSFERASE-RELATED-RELATED"/>
    <property type="match status" value="1"/>
</dbReference>
<dbReference type="PANTHER" id="PTHR43877:SF2">
    <property type="entry name" value="AMINOALKYLPHOSPHONATE N-ACETYLTRANSFERASE-RELATED"/>
    <property type="match status" value="1"/>
</dbReference>
<accession>A0ABP8VRT4</accession>
<dbReference type="Proteomes" id="UP001500192">
    <property type="component" value="Unassembled WGS sequence"/>
</dbReference>
<keyword evidence="5" id="KW-1185">Reference proteome</keyword>
<sequence>MGRVMAGVRVFGGAGIGRVTVRAARPEEYAEVGALTLAAYEADGLLVADPDYAHELADAASRASHADLLVAVTEAGELLGTVTVVTPGTPLAEISREGEVEFRMLATAPHARGRGVGEALTRAVLARARELGARRVVMSSLDSMKSAHRLYERLGFKRLPERDWEPVAGFWLRAYSVDL</sequence>
<dbReference type="EMBL" id="BAABIB010000159">
    <property type="protein sequence ID" value="GAA4668459.1"/>
    <property type="molecule type" value="Genomic_DNA"/>
</dbReference>
<gene>
    <name evidence="4" type="ORF">GCM10023214_73310</name>
</gene>
<evidence type="ECO:0000259" key="3">
    <source>
        <dbReference type="PROSITE" id="PS51186"/>
    </source>
</evidence>
<name>A0ABP8VRT4_9PSEU</name>
<dbReference type="Pfam" id="PF00583">
    <property type="entry name" value="Acetyltransf_1"/>
    <property type="match status" value="1"/>
</dbReference>
<keyword evidence="2" id="KW-0012">Acyltransferase</keyword>